<sequence>MNINIQTPQFTASERLTNFVRDKINQLTAHQSNIIGVKVVLRTGAKHDLSNQWCEIIVTLPAENKFIKKHSLSFEESIVRAIASMERKLKRKQVHFFDTYKI</sequence>
<protein>
    <recommendedName>
        <fullName evidence="3">Ribosome-associated translation inhibitor RaiA</fullName>
    </recommendedName>
</protein>
<evidence type="ECO:0000313" key="1">
    <source>
        <dbReference type="EMBL" id="GGD58728.1"/>
    </source>
</evidence>
<dbReference type="RefSeq" id="WP_188766270.1">
    <property type="nucleotide sequence ID" value="NZ_BMKK01000004.1"/>
</dbReference>
<dbReference type="Pfam" id="PF02482">
    <property type="entry name" value="Ribosomal_S30AE"/>
    <property type="match status" value="1"/>
</dbReference>
<proteinExistence type="predicted"/>
<name>A0A916YSC0_9BACT</name>
<comment type="caution">
    <text evidence="1">The sequence shown here is derived from an EMBL/GenBank/DDBJ whole genome shotgun (WGS) entry which is preliminary data.</text>
</comment>
<dbReference type="Gene3D" id="3.30.160.100">
    <property type="entry name" value="Ribosome hibernation promotion factor-like"/>
    <property type="match status" value="1"/>
</dbReference>
<dbReference type="EMBL" id="BMKK01000004">
    <property type="protein sequence ID" value="GGD58728.1"/>
    <property type="molecule type" value="Genomic_DNA"/>
</dbReference>
<dbReference type="SUPFAM" id="SSF69754">
    <property type="entry name" value="Ribosome binding protein Y (YfiA homologue)"/>
    <property type="match status" value="1"/>
</dbReference>
<reference evidence="1" key="1">
    <citation type="journal article" date="2014" name="Int. J. Syst. Evol. Microbiol.">
        <title>Complete genome sequence of Corynebacterium casei LMG S-19264T (=DSM 44701T), isolated from a smear-ripened cheese.</title>
        <authorList>
            <consortium name="US DOE Joint Genome Institute (JGI-PGF)"/>
            <person name="Walter F."/>
            <person name="Albersmeier A."/>
            <person name="Kalinowski J."/>
            <person name="Ruckert C."/>
        </authorList>
    </citation>
    <scope>NUCLEOTIDE SEQUENCE</scope>
    <source>
        <strain evidence="1">CGMCC 1.15958</strain>
    </source>
</reference>
<gene>
    <name evidence="1" type="ORF">GCM10011514_23410</name>
</gene>
<dbReference type="Proteomes" id="UP000609064">
    <property type="component" value="Unassembled WGS sequence"/>
</dbReference>
<evidence type="ECO:0008006" key="3">
    <source>
        <dbReference type="Google" id="ProtNLM"/>
    </source>
</evidence>
<accession>A0A916YSC0</accession>
<evidence type="ECO:0000313" key="2">
    <source>
        <dbReference type="Proteomes" id="UP000609064"/>
    </source>
</evidence>
<keyword evidence="2" id="KW-1185">Reference proteome</keyword>
<dbReference type="InterPro" id="IPR003489">
    <property type="entry name" value="RHF/RaiA"/>
</dbReference>
<organism evidence="1 2">
    <name type="scientific">Emticicia aquatilis</name>
    <dbReference type="NCBI Taxonomy" id="1537369"/>
    <lineage>
        <taxon>Bacteria</taxon>
        <taxon>Pseudomonadati</taxon>
        <taxon>Bacteroidota</taxon>
        <taxon>Cytophagia</taxon>
        <taxon>Cytophagales</taxon>
        <taxon>Leadbetterellaceae</taxon>
        <taxon>Emticicia</taxon>
    </lineage>
</organism>
<dbReference type="AlphaFoldDB" id="A0A916YSC0"/>
<dbReference type="InterPro" id="IPR036567">
    <property type="entry name" value="RHF-like"/>
</dbReference>
<reference evidence="1" key="2">
    <citation type="submission" date="2020-09" db="EMBL/GenBank/DDBJ databases">
        <authorList>
            <person name="Sun Q."/>
            <person name="Zhou Y."/>
        </authorList>
    </citation>
    <scope>NUCLEOTIDE SEQUENCE</scope>
    <source>
        <strain evidence="1">CGMCC 1.15958</strain>
    </source>
</reference>